<gene>
    <name evidence="2" type="ORF">EYF80_046618</name>
</gene>
<feature type="region of interest" description="Disordered" evidence="1">
    <location>
        <begin position="50"/>
        <end position="100"/>
    </location>
</feature>
<comment type="caution">
    <text evidence="2">The sequence shown here is derived from an EMBL/GenBank/DDBJ whole genome shotgun (WGS) entry which is preliminary data.</text>
</comment>
<protein>
    <submittedName>
        <fullName evidence="2">Uncharacterized protein</fullName>
    </submittedName>
</protein>
<evidence type="ECO:0000313" key="2">
    <source>
        <dbReference type="EMBL" id="TNN43207.1"/>
    </source>
</evidence>
<dbReference type="AlphaFoldDB" id="A0A4Z2FPQ6"/>
<organism evidence="2 3">
    <name type="scientific">Liparis tanakae</name>
    <name type="common">Tanaka's snailfish</name>
    <dbReference type="NCBI Taxonomy" id="230148"/>
    <lineage>
        <taxon>Eukaryota</taxon>
        <taxon>Metazoa</taxon>
        <taxon>Chordata</taxon>
        <taxon>Craniata</taxon>
        <taxon>Vertebrata</taxon>
        <taxon>Euteleostomi</taxon>
        <taxon>Actinopterygii</taxon>
        <taxon>Neopterygii</taxon>
        <taxon>Teleostei</taxon>
        <taxon>Neoteleostei</taxon>
        <taxon>Acanthomorphata</taxon>
        <taxon>Eupercaria</taxon>
        <taxon>Perciformes</taxon>
        <taxon>Cottioidei</taxon>
        <taxon>Cottales</taxon>
        <taxon>Liparidae</taxon>
        <taxon>Liparis</taxon>
    </lineage>
</organism>
<feature type="compositionally biased region" description="Polar residues" evidence="1">
    <location>
        <begin position="91"/>
        <end position="100"/>
    </location>
</feature>
<reference evidence="2 3" key="1">
    <citation type="submission" date="2019-03" db="EMBL/GenBank/DDBJ databases">
        <title>First draft genome of Liparis tanakae, snailfish: a comprehensive survey of snailfish specific genes.</title>
        <authorList>
            <person name="Kim W."/>
            <person name="Song I."/>
            <person name="Jeong J.-H."/>
            <person name="Kim D."/>
            <person name="Kim S."/>
            <person name="Ryu S."/>
            <person name="Song J.Y."/>
            <person name="Lee S.K."/>
        </authorList>
    </citation>
    <scope>NUCLEOTIDE SEQUENCE [LARGE SCALE GENOMIC DNA]</scope>
    <source>
        <tissue evidence="2">Muscle</tissue>
    </source>
</reference>
<dbReference type="Proteomes" id="UP000314294">
    <property type="component" value="Unassembled WGS sequence"/>
</dbReference>
<proteinExistence type="predicted"/>
<accession>A0A4Z2FPQ6</accession>
<evidence type="ECO:0000256" key="1">
    <source>
        <dbReference type="SAM" id="MobiDB-lite"/>
    </source>
</evidence>
<dbReference type="EMBL" id="SRLO01000982">
    <property type="protein sequence ID" value="TNN43207.1"/>
    <property type="molecule type" value="Genomic_DNA"/>
</dbReference>
<feature type="compositionally biased region" description="Polar residues" evidence="1">
    <location>
        <begin position="50"/>
        <end position="61"/>
    </location>
</feature>
<keyword evidence="3" id="KW-1185">Reference proteome</keyword>
<sequence length="100" mass="11389">MVRKSQMMKGSLWSNTLPYFKMAVRAVTEMDSWTKPVMNQATQQPITRVTASGPKQRQMFRTGTKAPSHLEPRGEEVEEDVEERMGWSPAHSCTNAENCE</sequence>
<evidence type="ECO:0000313" key="3">
    <source>
        <dbReference type="Proteomes" id="UP000314294"/>
    </source>
</evidence>
<name>A0A4Z2FPQ6_9TELE</name>